<dbReference type="Pfam" id="PF18906">
    <property type="entry name" value="Phage_tube_2"/>
    <property type="match status" value="1"/>
</dbReference>
<sequence>MPAPMRWKSKLLTFKAEVTYGVDAAPTAVANAILARNVTISPMEGEDVSRELEFPYMGGQATIPAGLRTRTRFQVELQGSGTAGVAPAWGPVLRACAVREVIVEDTSVTYEPISTAQESATMYFWIENTLHKVLGCRGTATLRFNAQGIAIMEFDILGLYSDPTESPPAVPDYTKFEKPTLVTKVNTPTFTVNAVPLVMREFSLTFNNQVEPRLLVGREEIIIVDRNDAITCRVEAQPVTGFNPFVLARQQTTVDTELVHGTEAGRIVTLNIPTGQIGRMPDYENSQNVLEWNLPIMALPNQGNDQWSLVLT</sequence>
<comment type="caution">
    <text evidence="1">The sequence shown here is derived from an EMBL/GenBank/DDBJ whole genome shotgun (WGS) entry which is preliminary data.</text>
</comment>
<name>A0AA41UCX8_9HYPH</name>
<dbReference type="Proteomes" id="UP001156140">
    <property type="component" value="Unassembled WGS sequence"/>
</dbReference>
<dbReference type="AlphaFoldDB" id="A0AA41UCX8"/>
<dbReference type="EMBL" id="JALAZD010000004">
    <property type="protein sequence ID" value="MCI0129103.1"/>
    <property type="molecule type" value="Genomic_DNA"/>
</dbReference>
<organism evidence="1 2">
    <name type="scientific">Paradevosia shaoguanensis</name>
    <dbReference type="NCBI Taxonomy" id="1335043"/>
    <lineage>
        <taxon>Bacteria</taxon>
        <taxon>Pseudomonadati</taxon>
        <taxon>Pseudomonadota</taxon>
        <taxon>Alphaproteobacteria</taxon>
        <taxon>Hyphomicrobiales</taxon>
        <taxon>Devosiaceae</taxon>
        <taxon>Paradevosia</taxon>
    </lineage>
</organism>
<reference evidence="1" key="1">
    <citation type="submission" date="2022-03" db="EMBL/GenBank/DDBJ databases">
        <title>The complete genome sequence of a Methyloterrigena soli.</title>
        <authorList>
            <person name="Zi Z."/>
        </authorList>
    </citation>
    <scope>NUCLEOTIDE SEQUENCE</scope>
    <source>
        <strain evidence="1">M48</strain>
    </source>
</reference>
<dbReference type="RefSeq" id="WP_281737069.1">
    <property type="nucleotide sequence ID" value="NZ_JAKETQ010000004.1"/>
</dbReference>
<accession>A0AA41UCX8</accession>
<protein>
    <submittedName>
        <fullName evidence="1">Phage tail tube protein</fullName>
    </submittedName>
</protein>
<gene>
    <name evidence="1" type="ORF">ML536_19900</name>
</gene>
<keyword evidence="2" id="KW-1185">Reference proteome</keyword>
<dbReference type="InterPro" id="IPR044000">
    <property type="entry name" value="Phage_tube_2"/>
</dbReference>
<proteinExistence type="predicted"/>
<evidence type="ECO:0000313" key="1">
    <source>
        <dbReference type="EMBL" id="MCI0129103.1"/>
    </source>
</evidence>
<evidence type="ECO:0000313" key="2">
    <source>
        <dbReference type="Proteomes" id="UP001156140"/>
    </source>
</evidence>